<accession>A0A1P9WXM0</accession>
<evidence type="ECO:0000313" key="2">
    <source>
        <dbReference type="Proteomes" id="UP000187941"/>
    </source>
</evidence>
<name>A0A1P9WXM0_9BACT</name>
<proteinExistence type="predicted"/>
<gene>
    <name evidence="1" type="ORF">AWR27_12915</name>
</gene>
<dbReference type="EMBL" id="CP014263">
    <property type="protein sequence ID" value="AQG80142.1"/>
    <property type="molecule type" value="Genomic_DNA"/>
</dbReference>
<dbReference type="STRING" id="1178516.AWR27_12915"/>
<dbReference type="KEGG" id="smon:AWR27_12915"/>
<protein>
    <submittedName>
        <fullName evidence="1">Uncharacterized protein</fullName>
    </submittedName>
</protein>
<organism evidence="1 2">
    <name type="scientific">Spirosoma montaniterrae</name>
    <dbReference type="NCBI Taxonomy" id="1178516"/>
    <lineage>
        <taxon>Bacteria</taxon>
        <taxon>Pseudomonadati</taxon>
        <taxon>Bacteroidota</taxon>
        <taxon>Cytophagia</taxon>
        <taxon>Cytophagales</taxon>
        <taxon>Cytophagaceae</taxon>
        <taxon>Spirosoma</taxon>
    </lineage>
</organism>
<keyword evidence="2" id="KW-1185">Reference proteome</keyword>
<evidence type="ECO:0000313" key="1">
    <source>
        <dbReference type="EMBL" id="AQG80142.1"/>
    </source>
</evidence>
<dbReference type="AlphaFoldDB" id="A0A1P9WXM0"/>
<dbReference type="Proteomes" id="UP000187941">
    <property type="component" value="Chromosome"/>
</dbReference>
<sequence>MEKRIIDKINALKGKSASREELMRALAQIDENGQLTAEAQAAIDGGKSLPFEVSRWPTPILIPPIAGMLPPREPFPGTDLLTK</sequence>
<reference evidence="1 2" key="1">
    <citation type="submission" date="2016-01" db="EMBL/GenBank/DDBJ databases">
        <authorList>
            <person name="Oliw E.H."/>
        </authorList>
    </citation>
    <scope>NUCLEOTIDE SEQUENCE [LARGE SCALE GENOMIC DNA]</scope>
    <source>
        <strain evidence="1 2">DY10</strain>
    </source>
</reference>
<dbReference type="OrthoDB" id="966052at2"/>
<dbReference type="RefSeq" id="WP_077131565.1">
    <property type="nucleotide sequence ID" value="NZ_CP014263.1"/>
</dbReference>